<evidence type="ECO:0000313" key="2">
    <source>
        <dbReference type="EMBL" id="KAF5547032.1"/>
    </source>
</evidence>
<evidence type="ECO:0000256" key="1">
    <source>
        <dbReference type="SAM" id="SignalP"/>
    </source>
</evidence>
<organism evidence="2 3">
    <name type="scientific">Fusarium phyllophilum</name>
    <dbReference type="NCBI Taxonomy" id="47803"/>
    <lineage>
        <taxon>Eukaryota</taxon>
        <taxon>Fungi</taxon>
        <taxon>Dikarya</taxon>
        <taxon>Ascomycota</taxon>
        <taxon>Pezizomycotina</taxon>
        <taxon>Sordariomycetes</taxon>
        <taxon>Hypocreomycetidae</taxon>
        <taxon>Hypocreales</taxon>
        <taxon>Nectriaceae</taxon>
        <taxon>Fusarium</taxon>
        <taxon>Fusarium fujikuroi species complex</taxon>
    </lineage>
</organism>
<feature type="chain" id="PRO_5034361967" evidence="1">
    <location>
        <begin position="22"/>
        <end position="188"/>
    </location>
</feature>
<dbReference type="AlphaFoldDB" id="A0A8H5J2R2"/>
<feature type="signal peptide" evidence="1">
    <location>
        <begin position="1"/>
        <end position="21"/>
    </location>
</feature>
<name>A0A8H5J2R2_9HYPO</name>
<sequence length="188" mass="21936">MVPAFLRALLLLALGSSFGSADTFDYGALDGSLFLDLSISEAQSKRHEWGLVEPWYSDYISALEENRYGDAIWARYQMFGDTANGTHLEYPQWTVRDAIEEDAIGCRLRERDIWKHAMAFYANSSKNTQSDILDLIFDVNRRSYYRLLFIDRDQYRLHKRFQQSEHVLPNCDCWKTAQDEVDSVQELK</sequence>
<keyword evidence="1" id="KW-0732">Signal</keyword>
<keyword evidence="3" id="KW-1185">Reference proteome</keyword>
<proteinExistence type="predicted"/>
<dbReference type="EMBL" id="JAAOAQ010000442">
    <property type="protein sequence ID" value="KAF5547032.1"/>
    <property type="molecule type" value="Genomic_DNA"/>
</dbReference>
<comment type="caution">
    <text evidence="2">The sequence shown here is derived from an EMBL/GenBank/DDBJ whole genome shotgun (WGS) entry which is preliminary data.</text>
</comment>
<reference evidence="2 3" key="1">
    <citation type="submission" date="2020-05" db="EMBL/GenBank/DDBJ databases">
        <title>Identification and distribution of gene clusters putatively required for synthesis of sphingolipid metabolism inhibitors in phylogenetically diverse species of the filamentous fungus Fusarium.</title>
        <authorList>
            <person name="Kim H.-S."/>
            <person name="Busman M."/>
            <person name="Brown D.W."/>
            <person name="Divon H."/>
            <person name="Uhlig S."/>
            <person name="Proctor R.H."/>
        </authorList>
    </citation>
    <scope>NUCLEOTIDE SEQUENCE [LARGE SCALE GENOMIC DNA]</scope>
    <source>
        <strain evidence="2 3">NRRL 13617</strain>
    </source>
</reference>
<evidence type="ECO:0000313" key="3">
    <source>
        <dbReference type="Proteomes" id="UP000582016"/>
    </source>
</evidence>
<gene>
    <name evidence="2" type="ORF">FPHYL_10324</name>
</gene>
<dbReference type="Proteomes" id="UP000582016">
    <property type="component" value="Unassembled WGS sequence"/>
</dbReference>
<protein>
    <submittedName>
        <fullName evidence="2">Uncharacterized protein</fullName>
    </submittedName>
</protein>
<dbReference type="OrthoDB" id="5100247at2759"/>
<accession>A0A8H5J2R2</accession>